<gene>
    <name evidence="2" type="ORF">PACLA_8A079323</name>
</gene>
<keyword evidence="3" id="KW-1185">Reference proteome</keyword>
<name>A0A6S7G1V5_PARCT</name>
<organism evidence="2 3">
    <name type="scientific">Paramuricea clavata</name>
    <name type="common">Red gorgonian</name>
    <name type="synonym">Violescent sea-whip</name>
    <dbReference type="NCBI Taxonomy" id="317549"/>
    <lineage>
        <taxon>Eukaryota</taxon>
        <taxon>Metazoa</taxon>
        <taxon>Cnidaria</taxon>
        <taxon>Anthozoa</taxon>
        <taxon>Octocorallia</taxon>
        <taxon>Malacalcyonacea</taxon>
        <taxon>Plexauridae</taxon>
        <taxon>Paramuricea</taxon>
    </lineage>
</organism>
<proteinExistence type="predicted"/>
<comment type="caution">
    <text evidence="2">The sequence shown here is derived from an EMBL/GenBank/DDBJ whole genome shotgun (WGS) entry which is preliminary data.</text>
</comment>
<accession>A0A6S7G1V5</accession>
<sequence length="222" mass="24651">MESGNCDSPSDTSIIDQQDDKNLDDGDDDCVSLTSSETPSSIFDKGDGQSITKTTKEPIKIKPNQKRQTDEEFKLIKGLTESNAEKRNKRRTSENQSAGPDDAFGHYIIQTLSKLDTNVKYLAQYINNSLFQPQTGELTKNHSMGTRAPIPAQHQAFPPVYPQYNMLPFSNEMKSAFNPNAQATGNMLSTPNQLPMATDSNYGQDHAMWFNSNPMQGGSFEN</sequence>
<feature type="compositionally biased region" description="Polar residues" evidence="1">
    <location>
        <begin position="32"/>
        <end position="41"/>
    </location>
</feature>
<evidence type="ECO:0000313" key="2">
    <source>
        <dbReference type="EMBL" id="CAB3982789.1"/>
    </source>
</evidence>
<feature type="compositionally biased region" description="Polar residues" evidence="1">
    <location>
        <begin position="1"/>
        <end position="15"/>
    </location>
</feature>
<protein>
    <submittedName>
        <fullName evidence="2">Uncharacterized protein</fullName>
    </submittedName>
</protein>
<reference evidence="2" key="1">
    <citation type="submission" date="2020-04" db="EMBL/GenBank/DDBJ databases">
        <authorList>
            <person name="Alioto T."/>
            <person name="Alioto T."/>
            <person name="Gomez Garrido J."/>
        </authorList>
    </citation>
    <scope>NUCLEOTIDE SEQUENCE</scope>
    <source>
        <strain evidence="2">A484AB</strain>
    </source>
</reference>
<evidence type="ECO:0000256" key="1">
    <source>
        <dbReference type="SAM" id="MobiDB-lite"/>
    </source>
</evidence>
<dbReference type="Proteomes" id="UP001152795">
    <property type="component" value="Unassembled WGS sequence"/>
</dbReference>
<dbReference type="AlphaFoldDB" id="A0A6S7G1V5"/>
<evidence type="ECO:0000313" key="3">
    <source>
        <dbReference type="Proteomes" id="UP001152795"/>
    </source>
</evidence>
<dbReference type="EMBL" id="CACRXK020000541">
    <property type="protein sequence ID" value="CAB3982789.1"/>
    <property type="molecule type" value="Genomic_DNA"/>
</dbReference>
<feature type="region of interest" description="Disordered" evidence="1">
    <location>
        <begin position="1"/>
        <end position="103"/>
    </location>
</feature>